<dbReference type="EMBL" id="SMAE01000010">
    <property type="protein sequence ID" value="TCS87585.1"/>
    <property type="molecule type" value="Genomic_DNA"/>
</dbReference>
<protein>
    <submittedName>
        <fullName evidence="6">DNA-binding transcriptional LysR family regulator</fullName>
    </submittedName>
</protein>
<dbReference type="GO" id="GO:0000976">
    <property type="term" value="F:transcription cis-regulatory region binding"/>
    <property type="evidence" value="ECO:0007669"/>
    <property type="project" value="TreeGrafter"/>
</dbReference>
<dbReference type="Pfam" id="PF00126">
    <property type="entry name" value="HTH_1"/>
    <property type="match status" value="1"/>
</dbReference>
<dbReference type="SUPFAM" id="SSF46785">
    <property type="entry name" value="Winged helix' DNA-binding domain"/>
    <property type="match status" value="1"/>
</dbReference>
<dbReference type="AlphaFoldDB" id="A0A4R3KTG7"/>
<dbReference type="Gene3D" id="3.40.190.290">
    <property type="match status" value="1"/>
</dbReference>
<proteinExistence type="inferred from homology"/>
<dbReference type="Pfam" id="PF03466">
    <property type="entry name" value="LysR_substrate"/>
    <property type="match status" value="1"/>
</dbReference>
<keyword evidence="3 6" id="KW-0238">DNA-binding</keyword>
<evidence type="ECO:0000256" key="2">
    <source>
        <dbReference type="ARBA" id="ARBA00023015"/>
    </source>
</evidence>
<evidence type="ECO:0000313" key="6">
    <source>
        <dbReference type="EMBL" id="TCS87585.1"/>
    </source>
</evidence>
<dbReference type="PRINTS" id="PR00039">
    <property type="entry name" value="HTHLYSR"/>
</dbReference>
<keyword evidence="2" id="KW-0805">Transcription regulation</keyword>
<accession>A0A4R3KTG7</accession>
<gene>
    <name evidence="6" type="ORF">EDD65_11019</name>
</gene>
<name>A0A4R3KTG7_9FIRM</name>
<dbReference type="RefSeq" id="WP_132028550.1">
    <property type="nucleotide sequence ID" value="NZ_CP068564.1"/>
</dbReference>
<comment type="caution">
    <text evidence="6">The sequence shown here is derived from an EMBL/GenBank/DDBJ whole genome shotgun (WGS) entry which is preliminary data.</text>
</comment>
<evidence type="ECO:0000313" key="7">
    <source>
        <dbReference type="Proteomes" id="UP000294567"/>
    </source>
</evidence>
<evidence type="ECO:0000259" key="5">
    <source>
        <dbReference type="PROSITE" id="PS50931"/>
    </source>
</evidence>
<sequence>MNIYNLASFIEIIKEGSISKAAINLHMTQSALSQQLKSIEEDLNCKLVERSNKGVWPTDAGNIVLKYSEIFLELYENMLKEIEKSKLIELKEIRVASSNSVCEYLIPCTLYTYRKQHRGIKFITKCDYTENVIEAVKSYRSDVGFITMEITEPNLNCVKIQNHELVIIYSPDNEEMEKVTKLKDLATIGLILGPEESGIRKTIENIFNANGILLKNVNIKMELGSVEAIKTSVMENHGISIVPYAAVKKELYTGNLMSKKIEGLNLKCDICMIYLKDYNYEEHIKDFIKYVERYGRNTFC</sequence>
<evidence type="ECO:0000256" key="1">
    <source>
        <dbReference type="ARBA" id="ARBA00009437"/>
    </source>
</evidence>
<dbReference type="PROSITE" id="PS50931">
    <property type="entry name" value="HTH_LYSR"/>
    <property type="match status" value="1"/>
</dbReference>
<keyword evidence="7" id="KW-1185">Reference proteome</keyword>
<evidence type="ECO:0000256" key="4">
    <source>
        <dbReference type="ARBA" id="ARBA00023163"/>
    </source>
</evidence>
<dbReference type="SUPFAM" id="SSF53850">
    <property type="entry name" value="Periplasmic binding protein-like II"/>
    <property type="match status" value="1"/>
</dbReference>
<dbReference type="PANTHER" id="PTHR30126">
    <property type="entry name" value="HTH-TYPE TRANSCRIPTIONAL REGULATOR"/>
    <property type="match status" value="1"/>
</dbReference>
<dbReference type="Gene3D" id="1.10.10.10">
    <property type="entry name" value="Winged helix-like DNA-binding domain superfamily/Winged helix DNA-binding domain"/>
    <property type="match status" value="1"/>
</dbReference>
<feature type="domain" description="HTH lysR-type" evidence="5">
    <location>
        <begin position="1"/>
        <end position="58"/>
    </location>
</feature>
<organism evidence="6 7">
    <name type="scientific">Keratinibaculum paraultunense</name>
    <dbReference type="NCBI Taxonomy" id="1278232"/>
    <lineage>
        <taxon>Bacteria</taxon>
        <taxon>Bacillati</taxon>
        <taxon>Bacillota</taxon>
        <taxon>Tissierellia</taxon>
        <taxon>Tissierellales</taxon>
        <taxon>Tepidimicrobiaceae</taxon>
        <taxon>Keratinibaculum</taxon>
    </lineage>
</organism>
<evidence type="ECO:0000256" key="3">
    <source>
        <dbReference type="ARBA" id="ARBA00023125"/>
    </source>
</evidence>
<dbReference type="GO" id="GO:0003700">
    <property type="term" value="F:DNA-binding transcription factor activity"/>
    <property type="evidence" value="ECO:0007669"/>
    <property type="project" value="InterPro"/>
</dbReference>
<dbReference type="Proteomes" id="UP000294567">
    <property type="component" value="Unassembled WGS sequence"/>
</dbReference>
<dbReference type="OrthoDB" id="119203at2"/>
<dbReference type="InterPro" id="IPR036390">
    <property type="entry name" value="WH_DNA-bd_sf"/>
</dbReference>
<reference evidence="6 7" key="1">
    <citation type="submission" date="2019-03" db="EMBL/GenBank/DDBJ databases">
        <title>Genomic Encyclopedia of Type Strains, Phase IV (KMG-IV): sequencing the most valuable type-strain genomes for metagenomic binning, comparative biology and taxonomic classification.</title>
        <authorList>
            <person name="Goeker M."/>
        </authorList>
    </citation>
    <scope>NUCLEOTIDE SEQUENCE [LARGE SCALE GENOMIC DNA]</scope>
    <source>
        <strain evidence="6 7">DSM 26752</strain>
    </source>
</reference>
<dbReference type="PANTHER" id="PTHR30126:SF64">
    <property type="entry name" value="HTH-TYPE TRANSCRIPTIONAL REGULATOR CITR"/>
    <property type="match status" value="1"/>
</dbReference>
<comment type="similarity">
    <text evidence="1">Belongs to the LysR transcriptional regulatory family.</text>
</comment>
<keyword evidence="4" id="KW-0804">Transcription</keyword>
<dbReference type="InterPro" id="IPR036388">
    <property type="entry name" value="WH-like_DNA-bd_sf"/>
</dbReference>
<dbReference type="InterPro" id="IPR005119">
    <property type="entry name" value="LysR_subst-bd"/>
</dbReference>
<dbReference type="InterPro" id="IPR000847">
    <property type="entry name" value="LysR_HTH_N"/>
</dbReference>
<dbReference type="FunFam" id="1.10.10.10:FF:000001">
    <property type="entry name" value="LysR family transcriptional regulator"/>
    <property type="match status" value="1"/>
</dbReference>